<reference evidence="2 3" key="1">
    <citation type="journal article" date="2016" name="Nat. Commun.">
        <title>Extremotolerant tardigrade genome and improved radiotolerance of human cultured cells by tardigrade-unique protein.</title>
        <authorList>
            <person name="Hashimoto T."/>
            <person name="Horikawa D.D."/>
            <person name="Saito Y."/>
            <person name="Kuwahara H."/>
            <person name="Kozuka-Hata H."/>
            <person name="Shin-I T."/>
            <person name="Minakuchi Y."/>
            <person name="Ohishi K."/>
            <person name="Motoyama A."/>
            <person name="Aizu T."/>
            <person name="Enomoto A."/>
            <person name="Kondo K."/>
            <person name="Tanaka S."/>
            <person name="Hara Y."/>
            <person name="Koshikawa S."/>
            <person name="Sagara H."/>
            <person name="Miura T."/>
            <person name="Yokobori S."/>
            <person name="Miyagawa K."/>
            <person name="Suzuki Y."/>
            <person name="Kubo T."/>
            <person name="Oyama M."/>
            <person name="Kohara Y."/>
            <person name="Fujiyama A."/>
            <person name="Arakawa K."/>
            <person name="Katayama T."/>
            <person name="Toyoda A."/>
            <person name="Kunieda T."/>
        </authorList>
    </citation>
    <scope>NUCLEOTIDE SEQUENCE [LARGE SCALE GENOMIC DNA]</scope>
    <source>
        <strain evidence="2 3">YOKOZUNA-1</strain>
    </source>
</reference>
<accession>A0A1D1UP31</accession>
<evidence type="ECO:0000256" key="1">
    <source>
        <dbReference type="SAM" id="MobiDB-lite"/>
    </source>
</evidence>
<keyword evidence="3" id="KW-1185">Reference proteome</keyword>
<gene>
    <name evidence="2" type="primary">RvY_03729-1</name>
    <name evidence="2" type="synonym">RvY_03729.1</name>
    <name evidence="2" type="ORF">RvY_03729</name>
</gene>
<evidence type="ECO:0000313" key="2">
    <source>
        <dbReference type="EMBL" id="GAU91489.1"/>
    </source>
</evidence>
<evidence type="ECO:0000313" key="3">
    <source>
        <dbReference type="Proteomes" id="UP000186922"/>
    </source>
</evidence>
<protein>
    <submittedName>
        <fullName evidence="2">Uncharacterized protein</fullName>
    </submittedName>
</protein>
<feature type="compositionally biased region" description="Low complexity" evidence="1">
    <location>
        <begin position="60"/>
        <end position="69"/>
    </location>
</feature>
<proteinExistence type="predicted"/>
<dbReference type="Proteomes" id="UP000186922">
    <property type="component" value="Unassembled WGS sequence"/>
</dbReference>
<name>A0A1D1UP31_RAMVA</name>
<dbReference type="EMBL" id="BDGG01000002">
    <property type="protein sequence ID" value="GAU91489.1"/>
    <property type="molecule type" value="Genomic_DNA"/>
</dbReference>
<organism evidence="2 3">
    <name type="scientific">Ramazzottius varieornatus</name>
    <name type="common">Water bear</name>
    <name type="synonym">Tardigrade</name>
    <dbReference type="NCBI Taxonomy" id="947166"/>
    <lineage>
        <taxon>Eukaryota</taxon>
        <taxon>Metazoa</taxon>
        <taxon>Ecdysozoa</taxon>
        <taxon>Tardigrada</taxon>
        <taxon>Eutardigrada</taxon>
        <taxon>Parachela</taxon>
        <taxon>Hypsibioidea</taxon>
        <taxon>Ramazzottiidae</taxon>
        <taxon>Ramazzottius</taxon>
    </lineage>
</organism>
<comment type="caution">
    <text evidence="2">The sequence shown here is derived from an EMBL/GenBank/DDBJ whole genome shotgun (WGS) entry which is preliminary data.</text>
</comment>
<sequence length="137" mass="14488">MAVHLDIAGATDKKHSAAHAHKAVVGKTGRKETFKHIGPSAPRKASRSNAAPKKQGLGRVALPTRTTTTARTVPTTLKVVIVTRATTQQLVPSPETTTSHSCIDDVCDGVHGCAPDCINCEVMMGMQYTGDRSECLP</sequence>
<feature type="region of interest" description="Disordered" evidence="1">
    <location>
        <begin position="1"/>
        <end position="69"/>
    </location>
</feature>
<dbReference type="AlphaFoldDB" id="A0A1D1UP31"/>